<keyword evidence="2" id="KW-1133">Transmembrane helix</keyword>
<gene>
    <name evidence="4" type="ORF">LNAT_P0155</name>
</gene>
<dbReference type="Pfam" id="PF02397">
    <property type="entry name" value="Bac_transf"/>
    <property type="match status" value="1"/>
</dbReference>
<keyword evidence="5" id="KW-1185">Reference proteome</keyword>
<evidence type="ECO:0000256" key="2">
    <source>
        <dbReference type="SAM" id="Phobius"/>
    </source>
</evidence>
<sequence length="196" mass="22454">MSKKDKIIKRAFDFFLAFFGLLITWPTILIAWIIASIETKSNGFFLQKRVGENGKLFTIIKIKTMYPNKGSTVTTANNSRITKSGRFFRKYKIDELPQLINVLKGDMSFVGPRPDVPGYADKLEGDDRIILSIKPGITGPASLKYKNEEEILASVDNPKEYNDKVIWPDKVKINKEYIKNWSLKKDIEYIIKTIKG</sequence>
<dbReference type="PANTHER" id="PTHR30576:SF20">
    <property type="entry name" value="QUINOVOSAMINEPHOSPHOTRANSFERAE-RELATED"/>
    <property type="match status" value="1"/>
</dbReference>
<name>A0A292YBN6_9BACT</name>
<accession>A0A292YBN6</accession>
<dbReference type="OrthoDB" id="9808602at2"/>
<feature type="transmembrane region" description="Helical" evidence="2">
    <location>
        <begin position="12"/>
        <end position="35"/>
    </location>
</feature>
<reference evidence="4 5" key="1">
    <citation type="journal article" date="2017" name="Syst. Appl. Microbiol.">
        <title>Lebetimonas natsushimae sp. nov., a novel strictly anaerobic, moderately thermophilic chemoautotroph isolated from a deep-sea hydrothermal vent polychaete nest in the Mid-Okinawa Trough.</title>
        <authorList>
            <person name="Nagata R."/>
            <person name="Takaki Y."/>
            <person name="Tame A."/>
            <person name="Nunoura T."/>
            <person name="Muto H."/>
            <person name="Mino S."/>
            <person name="Sawayama S."/>
            <person name="Takai K."/>
            <person name="Nakagawa S."/>
        </authorList>
    </citation>
    <scope>NUCLEOTIDE SEQUENCE [LARGE SCALE GENOMIC DNA]</scope>
    <source>
        <strain evidence="4 5">HS1857</strain>
    </source>
</reference>
<dbReference type="EMBL" id="BDME01000001">
    <property type="protein sequence ID" value="GAX86860.1"/>
    <property type="molecule type" value="Genomic_DNA"/>
</dbReference>
<organism evidence="4 5">
    <name type="scientific">Lebetimonas natsushimae</name>
    <dbReference type="NCBI Taxonomy" id="1936991"/>
    <lineage>
        <taxon>Bacteria</taxon>
        <taxon>Pseudomonadati</taxon>
        <taxon>Campylobacterota</taxon>
        <taxon>Epsilonproteobacteria</taxon>
        <taxon>Nautiliales</taxon>
        <taxon>Nautiliaceae</taxon>
        <taxon>Lebetimonas</taxon>
    </lineage>
</organism>
<keyword evidence="2" id="KW-0472">Membrane</keyword>
<evidence type="ECO:0000313" key="4">
    <source>
        <dbReference type="EMBL" id="GAX86860.1"/>
    </source>
</evidence>
<comment type="similarity">
    <text evidence="1">Belongs to the bacterial sugar transferase family.</text>
</comment>
<evidence type="ECO:0000259" key="3">
    <source>
        <dbReference type="Pfam" id="PF02397"/>
    </source>
</evidence>
<protein>
    <recommendedName>
        <fullName evidence="3">Bacterial sugar transferase domain-containing protein</fullName>
    </recommendedName>
</protein>
<evidence type="ECO:0000313" key="5">
    <source>
        <dbReference type="Proteomes" id="UP000217944"/>
    </source>
</evidence>
<dbReference type="GO" id="GO:0016780">
    <property type="term" value="F:phosphotransferase activity, for other substituted phosphate groups"/>
    <property type="evidence" value="ECO:0007669"/>
    <property type="project" value="TreeGrafter"/>
</dbReference>
<comment type="caution">
    <text evidence="4">The sequence shown here is derived from an EMBL/GenBank/DDBJ whole genome shotgun (WGS) entry which is preliminary data.</text>
</comment>
<proteinExistence type="inferred from homology"/>
<dbReference type="Proteomes" id="UP000217944">
    <property type="component" value="Unassembled WGS sequence"/>
</dbReference>
<dbReference type="AlphaFoldDB" id="A0A292YBN6"/>
<dbReference type="RefSeq" id="WP_096258024.1">
    <property type="nucleotide sequence ID" value="NZ_BDME01000001.1"/>
</dbReference>
<dbReference type="PANTHER" id="PTHR30576">
    <property type="entry name" value="COLANIC BIOSYNTHESIS UDP-GLUCOSE LIPID CARRIER TRANSFERASE"/>
    <property type="match status" value="1"/>
</dbReference>
<feature type="domain" description="Bacterial sugar transferase" evidence="3">
    <location>
        <begin position="9"/>
        <end position="195"/>
    </location>
</feature>
<keyword evidence="2" id="KW-0812">Transmembrane</keyword>
<evidence type="ECO:0000256" key="1">
    <source>
        <dbReference type="ARBA" id="ARBA00006464"/>
    </source>
</evidence>
<dbReference type="InterPro" id="IPR003362">
    <property type="entry name" value="Bact_transf"/>
</dbReference>